<evidence type="ECO:0000256" key="2">
    <source>
        <dbReference type="ARBA" id="ARBA00022692"/>
    </source>
</evidence>
<dbReference type="InterPro" id="IPR050368">
    <property type="entry name" value="ClC-type_chloride_channel"/>
</dbReference>
<dbReference type="SUPFAM" id="SSF81340">
    <property type="entry name" value="Clc chloride channel"/>
    <property type="match status" value="1"/>
</dbReference>
<dbReference type="RefSeq" id="WP_353530435.1">
    <property type="nucleotide sequence ID" value="NZ_JBBMEX010000004.1"/>
</dbReference>
<dbReference type="InterPro" id="IPR001807">
    <property type="entry name" value="ClC"/>
</dbReference>
<feature type="transmembrane region" description="Helical" evidence="5">
    <location>
        <begin position="323"/>
        <end position="343"/>
    </location>
</feature>
<proteinExistence type="predicted"/>
<evidence type="ECO:0000256" key="3">
    <source>
        <dbReference type="ARBA" id="ARBA00022989"/>
    </source>
</evidence>
<gene>
    <name evidence="6" type="ORF">WMO43_05355</name>
</gene>
<dbReference type="Gene3D" id="1.10.3080.10">
    <property type="entry name" value="Clc chloride channel"/>
    <property type="match status" value="1"/>
</dbReference>
<accession>A0ABV1HDI1</accession>
<keyword evidence="7" id="KW-1185">Reference proteome</keyword>
<dbReference type="Pfam" id="PF00654">
    <property type="entry name" value="Voltage_CLC"/>
    <property type="match status" value="1"/>
</dbReference>
<sequence length="420" mass="45582">MNDVIKHKIKHNTQRFITSMKWIVFSILSGLIIGSIGSAFYGCIKMVTELRMEHLWLLYLLPLGGIVIVGLYRLLKDENDTGTNLVLSAIHSNEEIPLRMAPLIFISTVITHLSGGSAGREGAALQIGGSIGGALGRLFRFNEKDKHIMIMCGMSAAFTALFGTPMAAAVFSIEVVSVGIMHYSALVPCVISALVAKGTASYFGIEAETFLLEHLPAFSLKNAVLTALLAILGALVSILFCIVLHQTDHLYKKFFPNRYVRIVTGGCIVIALTLLCGNRDYNGSGVAIIEHCMNGEAVVPWAFLLKIIFTAATLGAGYKGGEIVPSFFIGATFGYTFGNLIGFSPSLCTAVGMLSVFCGVTNCPITSLLISFELFGYAGMPFFLLSTALSYMLSGYYGLYLSQKIIYSKYKTEYINRKTH</sequence>
<evidence type="ECO:0000256" key="1">
    <source>
        <dbReference type="ARBA" id="ARBA00004141"/>
    </source>
</evidence>
<dbReference type="PANTHER" id="PTHR43427">
    <property type="entry name" value="CHLORIDE CHANNEL PROTEIN CLC-E"/>
    <property type="match status" value="1"/>
</dbReference>
<dbReference type="InterPro" id="IPR014743">
    <property type="entry name" value="Cl-channel_core"/>
</dbReference>
<evidence type="ECO:0000256" key="4">
    <source>
        <dbReference type="ARBA" id="ARBA00023136"/>
    </source>
</evidence>
<feature type="transmembrane region" description="Helical" evidence="5">
    <location>
        <begin position="225"/>
        <end position="247"/>
    </location>
</feature>
<protein>
    <submittedName>
        <fullName evidence="6">Chloride channel protein</fullName>
    </submittedName>
</protein>
<feature type="transmembrane region" description="Helical" evidence="5">
    <location>
        <begin position="148"/>
        <end position="173"/>
    </location>
</feature>
<comment type="caution">
    <text evidence="6">The sequence shown here is derived from an EMBL/GenBank/DDBJ whole genome shotgun (WGS) entry which is preliminary data.</text>
</comment>
<evidence type="ECO:0000313" key="6">
    <source>
        <dbReference type="EMBL" id="MEQ2557306.1"/>
    </source>
</evidence>
<feature type="transmembrane region" description="Helical" evidence="5">
    <location>
        <begin position="350"/>
        <end position="370"/>
    </location>
</feature>
<feature type="transmembrane region" description="Helical" evidence="5">
    <location>
        <begin position="21"/>
        <end position="44"/>
    </location>
</feature>
<keyword evidence="4 5" id="KW-0472">Membrane</keyword>
<keyword evidence="3 5" id="KW-1133">Transmembrane helix</keyword>
<comment type="subcellular location">
    <subcellularLocation>
        <location evidence="1">Membrane</location>
        <topology evidence="1">Multi-pass membrane protein</topology>
    </subcellularLocation>
</comment>
<dbReference type="Proteomes" id="UP001454489">
    <property type="component" value="Unassembled WGS sequence"/>
</dbReference>
<feature type="transmembrane region" description="Helical" evidence="5">
    <location>
        <begin position="382"/>
        <end position="401"/>
    </location>
</feature>
<dbReference type="EMBL" id="JBBMEX010000004">
    <property type="protein sequence ID" value="MEQ2557306.1"/>
    <property type="molecule type" value="Genomic_DNA"/>
</dbReference>
<evidence type="ECO:0000256" key="5">
    <source>
        <dbReference type="SAM" id="Phobius"/>
    </source>
</evidence>
<feature type="transmembrane region" description="Helical" evidence="5">
    <location>
        <begin position="56"/>
        <end position="75"/>
    </location>
</feature>
<name>A0ABV1HDI1_9FIRM</name>
<reference evidence="6 7" key="1">
    <citation type="submission" date="2024-03" db="EMBL/GenBank/DDBJ databases">
        <title>Human intestinal bacterial collection.</title>
        <authorList>
            <person name="Pauvert C."/>
            <person name="Hitch T.C.A."/>
            <person name="Clavel T."/>
        </authorList>
    </citation>
    <scope>NUCLEOTIDE SEQUENCE [LARGE SCALE GENOMIC DNA]</scope>
    <source>
        <strain evidence="6 7">CLA-AA-H185</strain>
    </source>
</reference>
<feature type="transmembrane region" description="Helical" evidence="5">
    <location>
        <begin position="259"/>
        <end position="277"/>
    </location>
</feature>
<dbReference type="PANTHER" id="PTHR43427:SF12">
    <property type="entry name" value="CHLORIDE TRANSPORTER"/>
    <property type="match status" value="1"/>
</dbReference>
<keyword evidence="2 5" id="KW-0812">Transmembrane</keyword>
<feature type="transmembrane region" description="Helical" evidence="5">
    <location>
        <begin position="298"/>
        <end position="317"/>
    </location>
</feature>
<evidence type="ECO:0000313" key="7">
    <source>
        <dbReference type="Proteomes" id="UP001454489"/>
    </source>
</evidence>
<dbReference type="PRINTS" id="PR00762">
    <property type="entry name" value="CLCHANNEL"/>
</dbReference>
<feature type="transmembrane region" description="Helical" evidence="5">
    <location>
        <begin position="185"/>
        <end position="205"/>
    </location>
</feature>
<organism evidence="6 7">
    <name type="scientific">Maccoyibacter intestinihominis</name>
    <dbReference type="NCBI Taxonomy" id="3133499"/>
    <lineage>
        <taxon>Bacteria</taxon>
        <taxon>Bacillati</taxon>
        <taxon>Bacillota</taxon>
        <taxon>Clostridia</taxon>
        <taxon>Lachnospirales</taxon>
        <taxon>Lachnospiraceae</taxon>
        <taxon>Maccoyibacter</taxon>
    </lineage>
</organism>